<comment type="similarity">
    <text evidence="2">Belongs to the casein kinase 2 subunit beta family.</text>
</comment>
<dbReference type="InterPro" id="IPR022783">
    <property type="entry name" value="GCFC_dom"/>
</dbReference>
<dbReference type="InterPro" id="IPR000704">
    <property type="entry name" value="Casein_kinase_II_reg-sub"/>
</dbReference>
<feature type="region of interest" description="Disordered" evidence="9">
    <location>
        <begin position="1291"/>
        <end position="1325"/>
    </location>
</feature>
<evidence type="ECO:0000256" key="9">
    <source>
        <dbReference type="SAM" id="MobiDB-lite"/>
    </source>
</evidence>
<dbReference type="Pfam" id="PF12457">
    <property type="entry name" value="TIP_N"/>
    <property type="match status" value="1"/>
</dbReference>
<feature type="compositionally biased region" description="Basic and acidic residues" evidence="9">
    <location>
        <begin position="25"/>
        <end position="42"/>
    </location>
</feature>
<gene>
    <name evidence="11" type="ORF">BGZ96_007292</name>
</gene>
<dbReference type="PANTHER" id="PTHR23329">
    <property type="entry name" value="TUFTELIN-INTERACTING PROTEIN 11-RELATED"/>
    <property type="match status" value="1"/>
</dbReference>
<feature type="compositionally biased region" description="Low complexity" evidence="9">
    <location>
        <begin position="305"/>
        <end position="314"/>
    </location>
</feature>
<evidence type="ECO:0000256" key="1">
    <source>
        <dbReference type="ARBA" id="ARBA00004123"/>
    </source>
</evidence>
<dbReference type="InterPro" id="IPR045211">
    <property type="entry name" value="TFP11/STIP/Ntr1"/>
</dbReference>
<protein>
    <recommendedName>
        <fullName evidence="10">G-patch domain-containing protein</fullName>
    </recommendedName>
</protein>
<comment type="function">
    <text evidence="8">Regulatory subunit of casein kinase II/CK2. As part of the kinase complex regulates the basal catalytic activity of the alpha subunit a constitutively active serine/threonine-protein kinase that phosphorylates a large number of substrates containing acidic residues C-terminal to the phosphorylated serine or threonine.</text>
</comment>
<dbReference type="EMBL" id="JAAAIM010000370">
    <property type="protein sequence ID" value="KAG0289057.1"/>
    <property type="molecule type" value="Genomic_DNA"/>
</dbReference>
<dbReference type="Gene3D" id="1.10.1820.10">
    <property type="entry name" value="protein kinase ck2 holoenzyme, chain C, domain 1"/>
    <property type="match status" value="1"/>
</dbReference>
<dbReference type="PRINTS" id="PR00472">
    <property type="entry name" value="CASNKINASEII"/>
</dbReference>
<name>A0ABQ7K2S3_9FUNG</name>
<dbReference type="Pfam" id="PF01214">
    <property type="entry name" value="CK_II_beta"/>
    <property type="match status" value="1"/>
</dbReference>
<evidence type="ECO:0000256" key="7">
    <source>
        <dbReference type="ARBA" id="ARBA00023242"/>
    </source>
</evidence>
<dbReference type="InterPro" id="IPR022159">
    <property type="entry name" value="STIP/TFIP11_N"/>
</dbReference>
<evidence type="ECO:0000256" key="6">
    <source>
        <dbReference type="ARBA" id="ARBA00023187"/>
    </source>
</evidence>
<dbReference type="Pfam" id="PF01585">
    <property type="entry name" value="G-patch"/>
    <property type="match status" value="1"/>
</dbReference>
<evidence type="ECO:0000256" key="8">
    <source>
        <dbReference type="ARBA" id="ARBA00045899"/>
    </source>
</evidence>
<evidence type="ECO:0000313" key="12">
    <source>
        <dbReference type="Proteomes" id="UP001194696"/>
    </source>
</evidence>
<feature type="compositionally biased region" description="Basic and acidic residues" evidence="9">
    <location>
        <begin position="122"/>
        <end position="137"/>
    </location>
</feature>
<feature type="compositionally biased region" description="Polar residues" evidence="9">
    <location>
        <begin position="254"/>
        <end position="263"/>
    </location>
</feature>
<evidence type="ECO:0000256" key="5">
    <source>
        <dbReference type="ARBA" id="ARBA00022728"/>
    </source>
</evidence>
<comment type="similarity">
    <text evidence="3">Belongs to the TFP11/STIP family.</text>
</comment>
<feature type="compositionally biased region" description="Basic and acidic residues" evidence="9">
    <location>
        <begin position="148"/>
        <end position="166"/>
    </location>
</feature>
<feature type="region of interest" description="Disordered" evidence="9">
    <location>
        <begin position="1"/>
        <end position="314"/>
    </location>
</feature>
<feature type="compositionally biased region" description="Basic and acidic residues" evidence="9">
    <location>
        <begin position="416"/>
        <end position="430"/>
    </location>
</feature>
<sequence>MARKKHALENSYSSDDDDQPIDRGVSQRDLEDEAEQFRDPTHSGRRKRNKNEAIYGSFWESDDDDGAGSRSRGSSSKGRKREGFEFVAATSTANAKVDTKTSTKTDANQSRKVHFSESQPEGQDRHPSYSDSDHSMEDDSDGGVRGPGRREDSDDGSEQDRDNRDDMDVDEEDEEDEEERLAREEREAAFRARRLKDQEDVDAYEDKVLRPQMGSKPVIGLSAPTPMPESPDNNRSKNKAMAASIKAGLGLSNDAGSSTSSRDNSPRIHQRSRNGNSGSMSFFKNRVGFQGTDSKDNSPSPRPGSPAAASSPKPEAAFIAPVKVNKDYGAFSAKGSGFGLKMLEKMGWKKGYGLGAGGSGIVEPIQTKLRPVKMGIGFKGFKEKTDQDRAEEKRRGLGVSSDEEEQPDKRKAKGSLKKESEYEVKTDGWKKTSSRSSRKGPKIEYKTAVEIQQEIESGDLPMAQIQTQKILDMTGKTVRELTSASQIRTAVAMSHERFPELRHNMELMADISTTDLEQVARTQKTDHVRIQILEKESTRIQQQVDKDELDLERLAKIMTITDQCSRIADEIRHSTSDTTGVTAVEIQEDFIAKAFQEPFDLFSGLYYDEYEMYQLDQVVVAALQDAFKKLFKDWDVLKNPTRGAGLFRKWQKLFKTSKVSYSQNWSGANVDGDGNGYYGGKPTLQDSMTAYESLLHHHWLPKVRSALNNAWDPRDSDPVIELLEAWAPPLLPLFMQDNIITQLVLPKLHKEIEKWSPRDSLMLHTWIHPWLPILGQSRMDQELFGDVRRKLSSALVAWQVLDPSALTVLSPWKGVFEAVDMELLLLRSILPKLVEGLGAFEVNPRDQKIEILQAVLPWYPFFPSTTFSSLLVNEFFPKWHQVLYLWLTHPSTTDLDQVSQWYQWWKSLFPAELLQETGVATGFRQGLDMINQFMAGLKIMAPADLALAQAQAQGKGKAGASINGASLDSFGRLQTKKHLVQSVSFKELVQDYATQNSLLFVMTKLSHERSGRPLYRLGGNSTGTAGGVLVHMTEEVAFVKAEDTGIWMPTGLEELMVLAGGGHGRVDDYTSGSDSDYTKYWIDWFLGTKGNEYFCEVDEEYILDRFNLTGLNTEVQYYSQALDLITDNLDENLDEEMRDIVEKSARHLYGLIHARFIITTHGLTKMLEKFKKCDFGRCPRVLCHNHPLLPVALSDVPYSKSVKLFCCRCEDIYNPKSSRHASIDGAYFGCSFPHMLFQVYPQLVPPKSTDRYVPRIFGFKLHDVAKQHRYQDMIREESHARIMAGIEGLPTTAAQGSSTGQQNHKNRAADGTGVATESGAMADVN</sequence>
<feature type="compositionally biased region" description="Basic and acidic residues" evidence="9">
    <location>
        <begin position="380"/>
        <end position="395"/>
    </location>
</feature>
<dbReference type="InterPro" id="IPR000467">
    <property type="entry name" value="G_patch_dom"/>
</dbReference>
<feature type="region of interest" description="Disordered" evidence="9">
    <location>
        <begin position="380"/>
        <end position="441"/>
    </location>
</feature>
<keyword evidence="5" id="KW-0747">Spliceosome</keyword>
<feature type="compositionally biased region" description="Polar residues" evidence="9">
    <location>
        <begin position="1292"/>
        <end position="1303"/>
    </location>
</feature>
<proteinExistence type="inferred from homology"/>
<feature type="domain" description="G-patch" evidence="10">
    <location>
        <begin position="335"/>
        <end position="402"/>
    </location>
</feature>
<feature type="compositionally biased region" description="Polar residues" evidence="9">
    <location>
        <begin position="104"/>
        <end position="121"/>
    </location>
</feature>
<evidence type="ECO:0000259" key="10">
    <source>
        <dbReference type="PROSITE" id="PS50174"/>
    </source>
</evidence>
<feature type="compositionally biased region" description="Polar residues" evidence="9">
    <location>
        <begin position="273"/>
        <end position="282"/>
    </location>
</feature>
<keyword evidence="7" id="KW-0539">Nucleus</keyword>
<dbReference type="Pfam" id="PF07842">
    <property type="entry name" value="GCFC"/>
    <property type="match status" value="1"/>
</dbReference>
<dbReference type="SUPFAM" id="SSF57798">
    <property type="entry name" value="Casein kinase II beta subunit"/>
    <property type="match status" value="1"/>
</dbReference>
<dbReference type="SMART" id="SM00443">
    <property type="entry name" value="G_patch"/>
    <property type="match status" value="1"/>
</dbReference>
<keyword evidence="12" id="KW-1185">Reference proteome</keyword>
<organism evidence="11 12">
    <name type="scientific">Linnemannia gamsii</name>
    <dbReference type="NCBI Taxonomy" id="64522"/>
    <lineage>
        <taxon>Eukaryota</taxon>
        <taxon>Fungi</taxon>
        <taxon>Fungi incertae sedis</taxon>
        <taxon>Mucoromycota</taxon>
        <taxon>Mortierellomycotina</taxon>
        <taxon>Mortierellomycetes</taxon>
        <taxon>Mortierellales</taxon>
        <taxon>Mortierellaceae</taxon>
        <taxon>Linnemannia</taxon>
    </lineage>
</organism>
<evidence type="ECO:0000313" key="11">
    <source>
        <dbReference type="EMBL" id="KAG0289057.1"/>
    </source>
</evidence>
<reference evidence="11 12" key="1">
    <citation type="journal article" date="2020" name="Fungal Divers.">
        <title>Resolving the Mortierellaceae phylogeny through synthesis of multi-gene phylogenetics and phylogenomics.</title>
        <authorList>
            <person name="Vandepol N."/>
            <person name="Liber J."/>
            <person name="Desiro A."/>
            <person name="Na H."/>
            <person name="Kennedy M."/>
            <person name="Barry K."/>
            <person name="Grigoriev I.V."/>
            <person name="Miller A.N."/>
            <person name="O'Donnell K."/>
            <person name="Stajich J.E."/>
            <person name="Bonito G."/>
        </authorList>
    </citation>
    <scope>NUCLEOTIDE SEQUENCE [LARGE SCALE GENOMIC DNA]</scope>
    <source>
        <strain evidence="11 12">AD045</strain>
    </source>
</reference>
<evidence type="ECO:0000256" key="3">
    <source>
        <dbReference type="ARBA" id="ARBA00010900"/>
    </source>
</evidence>
<evidence type="ECO:0000256" key="4">
    <source>
        <dbReference type="ARBA" id="ARBA00022664"/>
    </source>
</evidence>
<comment type="caution">
    <text evidence="11">The sequence shown here is derived from an EMBL/GenBank/DDBJ whole genome shotgun (WGS) entry which is preliminary data.</text>
</comment>
<dbReference type="InterPro" id="IPR035991">
    <property type="entry name" value="Casein_kinase_II_beta-like"/>
</dbReference>
<dbReference type="Gene3D" id="2.20.25.20">
    <property type="match status" value="1"/>
</dbReference>
<keyword evidence="4" id="KW-0507">mRNA processing</keyword>
<dbReference type="Proteomes" id="UP001194696">
    <property type="component" value="Unassembled WGS sequence"/>
</dbReference>
<dbReference type="InterPro" id="IPR016149">
    <property type="entry name" value="Casein_kin_II_reg-sub_N"/>
</dbReference>
<evidence type="ECO:0000256" key="2">
    <source>
        <dbReference type="ARBA" id="ARBA00006941"/>
    </source>
</evidence>
<accession>A0ABQ7K2S3</accession>
<dbReference type="PROSITE" id="PS50174">
    <property type="entry name" value="G_PATCH"/>
    <property type="match status" value="1"/>
</dbReference>
<feature type="compositionally biased region" description="Basic and acidic residues" evidence="9">
    <location>
        <begin position="180"/>
        <end position="209"/>
    </location>
</feature>
<feature type="compositionally biased region" description="Acidic residues" evidence="9">
    <location>
        <begin position="167"/>
        <end position="179"/>
    </location>
</feature>
<dbReference type="SMART" id="SM01085">
    <property type="entry name" value="CK_II_beta"/>
    <property type="match status" value="1"/>
</dbReference>
<comment type="subcellular location">
    <subcellularLocation>
        <location evidence="1">Nucleus</location>
    </subcellularLocation>
</comment>
<dbReference type="PANTHER" id="PTHR23329:SF1">
    <property type="entry name" value="TUFTELIN-INTERACTING PROTEIN 11"/>
    <property type="match status" value="1"/>
</dbReference>
<keyword evidence="6" id="KW-0508">mRNA splicing</keyword>